<evidence type="ECO:0000256" key="5">
    <source>
        <dbReference type="ARBA" id="ARBA00023157"/>
    </source>
</evidence>
<protein>
    <recommendedName>
        <fullName evidence="7">Kazal-like domain-containing protein</fullName>
    </recommendedName>
</protein>
<keyword evidence="2" id="KW-0964">Secreted</keyword>
<evidence type="ECO:0000313" key="9">
    <source>
        <dbReference type="Proteomes" id="UP001488805"/>
    </source>
</evidence>
<dbReference type="GO" id="GO:0005576">
    <property type="term" value="C:extracellular region"/>
    <property type="evidence" value="ECO:0007669"/>
    <property type="project" value="UniProtKB-SubCell"/>
</dbReference>
<dbReference type="Proteomes" id="UP001488805">
    <property type="component" value="Unassembled WGS sequence"/>
</dbReference>
<dbReference type="PROSITE" id="PS00282">
    <property type="entry name" value="KAZAL_1"/>
    <property type="match status" value="1"/>
</dbReference>
<sequence>MNLTVLFSSALLLSVSVLSLEDDAPVTATYGSPKQTAQTGPTQSDCDKYGDFCTKEFDPVCGSDGKTYSTECVLCQQNREKKTDVTMESKGVCPS</sequence>
<keyword evidence="6" id="KW-0732">Signal</keyword>
<keyword evidence="3" id="KW-0646">Protease inhibitor</keyword>
<dbReference type="Gene3D" id="3.30.60.30">
    <property type="match status" value="1"/>
</dbReference>
<evidence type="ECO:0000256" key="2">
    <source>
        <dbReference type="ARBA" id="ARBA00022525"/>
    </source>
</evidence>
<feature type="signal peptide" evidence="6">
    <location>
        <begin position="1"/>
        <end position="19"/>
    </location>
</feature>
<dbReference type="PRINTS" id="PR00290">
    <property type="entry name" value="KAZALINHBTR"/>
</dbReference>
<accession>A0AAW1E5N3</accession>
<reference evidence="8 9" key="1">
    <citation type="journal article" date="2024" name="Genome Biol. Evol.">
        <title>Chromosome-level genome assembly of the viviparous eelpout Zoarces viviparus.</title>
        <authorList>
            <person name="Fuhrmann N."/>
            <person name="Brasseur M.V."/>
            <person name="Bakowski C.E."/>
            <person name="Podsiadlowski L."/>
            <person name="Prost S."/>
            <person name="Krehenwinkel H."/>
            <person name="Mayer C."/>
        </authorList>
    </citation>
    <scope>NUCLEOTIDE SEQUENCE [LARGE SCALE GENOMIC DNA]</scope>
    <source>
        <strain evidence="8">NO-MEL_2022_Ind0_liver</strain>
    </source>
</reference>
<evidence type="ECO:0000256" key="1">
    <source>
        <dbReference type="ARBA" id="ARBA00004613"/>
    </source>
</evidence>
<keyword evidence="4" id="KW-0722">Serine protease inhibitor</keyword>
<dbReference type="InterPro" id="IPR002350">
    <property type="entry name" value="Kazal_dom"/>
</dbReference>
<dbReference type="AlphaFoldDB" id="A0AAW1E5N3"/>
<evidence type="ECO:0000256" key="4">
    <source>
        <dbReference type="ARBA" id="ARBA00022900"/>
    </source>
</evidence>
<evidence type="ECO:0000256" key="3">
    <source>
        <dbReference type="ARBA" id="ARBA00022690"/>
    </source>
</evidence>
<keyword evidence="9" id="KW-1185">Reference proteome</keyword>
<dbReference type="InterPro" id="IPR001239">
    <property type="entry name" value="Prot_inh_Kazal-m"/>
</dbReference>
<comment type="caution">
    <text evidence="8">The sequence shown here is derived from an EMBL/GenBank/DDBJ whole genome shotgun (WGS) entry which is preliminary data.</text>
</comment>
<keyword evidence="5" id="KW-1015">Disulfide bond</keyword>
<dbReference type="SUPFAM" id="SSF100895">
    <property type="entry name" value="Kazal-type serine protease inhibitors"/>
    <property type="match status" value="1"/>
</dbReference>
<evidence type="ECO:0000259" key="7">
    <source>
        <dbReference type="PROSITE" id="PS51465"/>
    </source>
</evidence>
<evidence type="ECO:0000313" key="8">
    <source>
        <dbReference type="EMBL" id="KAK9517523.1"/>
    </source>
</evidence>
<dbReference type="SMART" id="SM00280">
    <property type="entry name" value="KAZAL"/>
    <property type="match status" value="1"/>
</dbReference>
<dbReference type="EMBL" id="JBCEZU010000538">
    <property type="protein sequence ID" value="KAK9517523.1"/>
    <property type="molecule type" value="Genomic_DNA"/>
</dbReference>
<dbReference type="PROSITE" id="PS51465">
    <property type="entry name" value="KAZAL_2"/>
    <property type="match status" value="1"/>
</dbReference>
<name>A0AAW1E5N3_ZOAVI</name>
<evidence type="ECO:0000256" key="6">
    <source>
        <dbReference type="SAM" id="SignalP"/>
    </source>
</evidence>
<feature type="chain" id="PRO_5043844646" description="Kazal-like domain-containing protein" evidence="6">
    <location>
        <begin position="20"/>
        <end position="95"/>
    </location>
</feature>
<dbReference type="PANTHER" id="PTHR21312">
    <property type="entry name" value="SERINE PROTEASE INHIBITOR"/>
    <property type="match status" value="1"/>
</dbReference>
<comment type="subcellular location">
    <subcellularLocation>
        <location evidence="1">Secreted</location>
    </subcellularLocation>
</comment>
<dbReference type="PANTHER" id="PTHR21312:SF28">
    <property type="entry name" value="OVOINHIBITOR-RELATED"/>
    <property type="match status" value="1"/>
</dbReference>
<organism evidence="8 9">
    <name type="scientific">Zoarces viviparus</name>
    <name type="common">Viviparous eelpout</name>
    <name type="synonym">Blennius viviparus</name>
    <dbReference type="NCBI Taxonomy" id="48416"/>
    <lineage>
        <taxon>Eukaryota</taxon>
        <taxon>Metazoa</taxon>
        <taxon>Chordata</taxon>
        <taxon>Craniata</taxon>
        <taxon>Vertebrata</taxon>
        <taxon>Euteleostomi</taxon>
        <taxon>Actinopterygii</taxon>
        <taxon>Neopterygii</taxon>
        <taxon>Teleostei</taxon>
        <taxon>Neoteleostei</taxon>
        <taxon>Acanthomorphata</taxon>
        <taxon>Eupercaria</taxon>
        <taxon>Perciformes</taxon>
        <taxon>Cottioidei</taxon>
        <taxon>Zoarcales</taxon>
        <taxon>Zoarcidae</taxon>
        <taxon>Zoarcinae</taxon>
        <taxon>Zoarces</taxon>
    </lineage>
</organism>
<proteinExistence type="predicted"/>
<dbReference type="InterPro" id="IPR036058">
    <property type="entry name" value="Kazal_dom_sf"/>
</dbReference>
<gene>
    <name evidence="8" type="ORF">VZT92_022888</name>
</gene>
<feature type="domain" description="Kazal-like" evidence="7">
    <location>
        <begin position="40"/>
        <end position="95"/>
    </location>
</feature>
<dbReference type="Pfam" id="PF00050">
    <property type="entry name" value="Kazal_1"/>
    <property type="match status" value="1"/>
</dbReference>
<dbReference type="GO" id="GO:0004867">
    <property type="term" value="F:serine-type endopeptidase inhibitor activity"/>
    <property type="evidence" value="ECO:0007669"/>
    <property type="project" value="UniProtKB-KW"/>
</dbReference>